<sequence length="102" mass="11383">MGVGQGGVRYSPSLSVSLSISLSASLDRTNPQELRVVGVGRGEVRCGDDGIFSERKDERSVGREQERILRPEARVKLDRKWRRELVCSERRRAANAVLLVGF</sequence>
<proteinExistence type="predicted"/>
<evidence type="ECO:0000313" key="2">
    <source>
        <dbReference type="Proteomes" id="UP000829196"/>
    </source>
</evidence>
<dbReference type="Proteomes" id="UP000829196">
    <property type="component" value="Unassembled WGS sequence"/>
</dbReference>
<comment type="caution">
    <text evidence="1">The sequence shown here is derived from an EMBL/GenBank/DDBJ whole genome shotgun (WGS) entry which is preliminary data.</text>
</comment>
<dbReference type="EMBL" id="JAGYWB010000003">
    <property type="protein sequence ID" value="KAI0526817.1"/>
    <property type="molecule type" value="Genomic_DNA"/>
</dbReference>
<name>A0A8T3C187_DENNO</name>
<reference evidence="1" key="1">
    <citation type="journal article" date="2022" name="Front. Genet.">
        <title>Chromosome-Scale Assembly of the Dendrobium nobile Genome Provides Insights Into the Molecular Mechanism of the Biosynthesis of the Medicinal Active Ingredient of Dendrobium.</title>
        <authorList>
            <person name="Xu Q."/>
            <person name="Niu S.-C."/>
            <person name="Li K.-L."/>
            <person name="Zheng P.-J."/>
            <person name="Zhang X.-J."/>
            <person name="Jia Y."/>
            <person name="Liu Y."/>
            <person name="Niu Y.-X."/>
            <person name="Yu L.-H."/>
            <person name="Chen D.-F."/>
            <person name="Zhang G.-Q."/>
        </authorList>
    </citation>
    <scope>NUCLEOTIDE SEQUENCE</scope>
    <source>
        <tissue evidence="1">Leaf</tissue>
    </source>
</reference>
<accession>A0A8T3C187</accession>
<dbReference type="AlphaFoldDB" id="A0A8T3C187"/>
<gene>
    <name evidence="1" type="ORF">KFK09_002409</name>
</gene>
<protein>
    <submittedName>
        <fullName evidence="1">Uncharacterized protein</fullName>
    </submittedName>
</protein>
<keyword evidence="2" id="KW-1185">Reference proteome</keyword>
<organism evidence="1 2">
    <name type="scientific">Dendrobium nobile</name>
    <name type="common">Orchid</name>
    <dbReference type="NCBI Taxonomy" id="94219"/>
    <lineage>
        <taxon>Eukaryota</taxon>
        <taxon>Viridiplantae</taxon>
        <taxon>Streptophyta</taxon>
        <taxon>Embryophyta</taxon>
        <taxon>Tracheophyta</taxon>
        <taxon>Spermatophyta</taxon>
        <taxon>Magnoliopsida</taxon>
        <taxon>Liliopsida</taxon>
        <taxon>Asparagales</taxon>
        <taxon>Orchidaceae</taxon>
        <taxon>Epidendroideae</taxon>
        <taxon>Malaxideae</taxon>
        <taxon>Dendrobiinae</taxon>
        <taxon>Dendrobium</taxon>
    </lineage>
</organism>
<evidence type="ECO:0000313" key="1">
    <source>
        <dbReference type="EMBL" id="KAI0526817.1"/>
    </source>
</evidence>